<dbReference type="AlphaFoldDB" id="A0A803PLK1"/>
<evidence type="ECO:0000259" key="2">
    <source>
        <dbReference type="Pfam" id="PF13966"/>
    </source>
</evidence>
<organism evidence="3 4">
    <name type="scientific">Cannabis sativa</name>
    <name type="common">Hemp</name>
    <name type="synonym">Marijuana</name>
    <dbReference type="NCBI Taxonomy" id="3483"/>
    <lineage>
        <taxon>Eukaryota</taxon>
        <taxon>Viridiplantae</taxon>
        <taxon>Streptophyta</taxon>
        <taxon>Embryophyta</taxon>
        <taxon>Tracheophyta</taxon>
        <taxon>Spermatophyta</taxon>
        <taxon>Magnoliopsida</taxon>
        <taxon>eudicotyledons</taxon>
        <taxon>Gunneridae</taxon>
        <taxon>Pentapetalae</taxon>
        <taxon>rosids</taxon>
        <taxon>fabids</taxon>
        <taxon>Rosales</taxon>
        <taxon>Cannabaceae</taxon>
        <taxon>Cannabis</taxon>
    </lineage>
</organism>
<dbReference type="InterPro" id="IPR000477">
    <property type="entry name" value="RT_dom"/>
</dbReference>
<evidence type="ECO:0000259" key="1">
    <source>
        <dbReference type="Pfam" id="PF00078"/>
    </source>
</evidence>
<name>A0A803PLK1_CANSA</name>
<dbReference type="EMBL" id="UZAU01000542">
    <property type="status" value="NOT_ANNOTATED_CDS"/>
    <property type="molecule type" value="Genomic_DNA"/>
</dbReference>
<dbReference type="InterPro" id="IPR026960">
    <property type="entry name" value="RVT-Znf"/>
</dbReference>
<reference evidence="3" key="1">
    <citation type="submission" date="2018-11" db="EMBL/GenBank/DDBJ databases">
        <authorList>
            <person name="Grassa J C."/>
        </authorList>
    </citation>
    <scope>NUCLEOTIDE SEQUENCE [LARGE SCALE GENOMIC DNA]</scope>
</reference>
<evidence type="ECO:0000313" key="4">
    <source>
        <dbReference type="Proteomes" id="UP000596661"/>
    </source>
</evidence>
<evidence type="ECO:0000313" key="3">
    <source>
        <dbReference type="EnsemblPlants" id="cds.evm.model.05.1496"/>
    </source>
</evidence>
<keyword evidence="4" id="KW-1185">Reference proteome</keyword>
<proteinExistence type="predicted"/>
<evidence type="ECO:0008006" key="5">
    <source>
        <dbReference type="Google" id="ProtNLM"/>
    </source>
</evidence>
<reference evidence="3" key="2">
    <citation type="submission" date="2021-03" db="UniProtKB">
        <authorList>
            <consortium name="EnsemblPlants"/>
        </authorList>
    </citation>
    <scope>IDENTIFICATION</scope>
</reference>
<feature type="domain" description="Reverse transcriptase" evidence="1">
    <location>
        <begin position="77"/>
        <end position="190"/>
    </location>
</feature>
<dbReference type="Proteomes" id="UP000596661">
    <property type="component" value="Chromosome 5"/>
</dbReference>
<dbReference type="Pfam" id="PF00078">
    <property type="entry name" value="RVT_1"/>
    <property type="match status" value="1"/>
</dbReference>
<dbReference type="PANTHER" id="PTHR33116">
    <property type="entry name" value="REVERSE TRANSCRIPTASE ZINC-BINDING DOMAIN-CONTAINING PROTEIN-RELATED-RELATED"/>
    <property type="match status" value="1"/>
</dbReference>
<sequence>MEPISGQTQPHISGFRCKGWVALVKPLPRLSEVLPSIIHHVDNDMSKGNHLPSAVKWKNPRQLQRKKGASSRRPNVSITLFVLIMDYLTRLLIFYADKKGYGFHPLCKHLRLTNLCFADDLAIFCKGNYNSVRLTFEAFQKFCDATGLSANTSKSHIYFGRVSEEIKSKILDLVHIEEGSFPLKYLGVNLRPTKWKVTGCGIILDKVNKNLNCWASKNLSFAGRAEMIHSVLLGIRNFWMSIFIIPSKITAAIDKSCRDYLWGTTGNRIYLKEHDIWNYPQKMDDSWYFKKNLSLRETMDEDRMCLAVKGNKLRAKRYYDLLVEVDKVDYARAVWDKLIVPKHRFLFWQIGNTQLLTKDFLSQIMTISSALCPVCEVELETHEHLFFTCCFAKQVVVETSLGLESFNCLNLLRICLKVEKG</sequence>
<feature type="domain" description="Reverse transcriptase zinc-binding" evidence="2">
    <location>
        <begin position="317"/>
        <end position="395"/>
    </location>
</feature>
<dbReference type="Pfam" id="PF13966">
    <property type="entry name" value="zf-RVT"/>
    <property type="match status" value="1"/>
</dbReference>
<dbReference type="EnsemblPlants" id="evm.model.05.1496">
    <property type="protein sequence ID" value="cds.evm.model.05.1496"/>
    <property type="gene ID" value="evm.TU.05.1496"/>
</dbReference>
<accession>A0A803PLK1</accession>
<dbReference type="PANTHER" id="PTHR33116:SF84">
    <property type="entry name" value="RNA-DIRECTED DNA POLYMERASE"/>
    <property type="match status" value="1"/>
</dbReference>
<protein>
    <recommendedName>
        <fullName evidence="5">Reverse transcriptase domain-containing protein</fullName>
    </recommendedName>
</protein>
<dbReference type="Gramene" id="evm.model.05.1496">
    <property type="protein sequence ID" value="cds.evm.model.05.1496"/>
    <property type="gene ID" value="evm.TU.05.1496"/>
</dbReference>